<dbReference type="EMBL" id="DVJN01000063">
    <property type="protein sequence ID" value="HIS92018.1"/>
    <property type="molecule type" value="Genomic_DNA"/>
</dbReference>
<dbReference type="InterPro" id="IPR012337">
    <property type="entry name" value="RNaseH-like_sf"/>
</dbReference>
<feature type="non-terminal residue" evidence="2">
    <location>
        <position position="1"/>
    </location>
</feature>
<sequence length="82" mass="9497">FDLDNAPQESFFCHMKDEIGSAMAHVSSFEEAKALIDDWMDYYNNDRGQWLFAKLSPNEFYEYCNTGIYPLITHSEPDSDSS</sequence>
<comment type="caution">
    <text evidence="2">The sequence shown here is derived from an EMBL/GenBank/DDBJ whole genome shotgun (WGS) entry which is preliminary data.</text>
</comment>
<accession>A0A9D1FZI3</accession>
<gene>
    <name evidence="2" type="ORF">IAA84_03270</name>
</gene>
<evidence type="ECO:0000259" key="1">
    <source>
        <dbReference type="Pfam" id="PF13333"/>
    </source>
</evidence>
<reference evidence="2" key="2">
    <citation type="journal article" date="2021" name="PeerJ">
        <title>Extensive microbial diversity within the chicken gut microbiome revealed by metagenomics and culture.</title>
        <authorList>
            <person name="Gilroy R."/>
            <person name="Ravi A."/>
            <person name="Getino M."/>
            <person name="Pursley I."/>
            <person name="Horton D.L."/>
            <person name="Alikhan N.F."/>
            <person name="Baker D."/>
            <person name="Gharbi K."/>
            <person name="Hall N."/>
            <person name="Watson M."/>
            <person name="Adriaenssens E.M."/>
            <person name="Foster-Nyarko E."/>
            <person name="Jarju S."/>
            <person name="Secka A."/>
            <person name="Antonio M."/>
            <person name="Oren A."/>
            <person name="Chaudhuri R.R."/>
            <person name="La Ragione R."/>
            <person name="Hildebrand F."/>
            <person name="Pallen M.J."/>
        </authorList>
    </citation>
    <scope>NUCLEOTIDE SEQUENCE</scope>
    <source>
        <strain evidence="2">13766</strain>
    </source>
</reference>
<dbReference type="Pfam" id="PF13333">
    <property type="entry name" value="rve_2"/>
    <property type="match status" value="1"/>
</dbReference>
<dbReference type="InterPro" id="IPR001584">
    <property type="entry name" value="Integrase_cat-core"/>
</dbReference>
<name>A0A9D1FZI3_9FIRM</name>
<proteinExistence type="predicted"/>
<dbReference type="AlphaFoldDB" id="A0A9D1FZI3"/>
<dbReference type="GO" id="GO:0015074">
    <property type="term" value="P:DNA integration"/>
    <property type="evidence" value="ECO:0007669"/>
    <property type="project" value="InterPro"/>
</dbReference>
<evidence type="ECO:0000313" key="2">
    <source>
        <dbReference type="EMBL" id="HIS92018.1"/>
    </source>
</evidence>
<dbReference type="SUPFAM" id="SSF53098">
    <property type="entry name" value="Ribonuclease H-like"/>
    <property type="match status" value="1"/>
</dbReference>
<organism evidence="2 3">
    <name type="scientific">Candidatus Alectryocaccomicrobium excrementavium</name>
    <dbReference type="NCBI Taxonomy" id="2840668"/>
    <lineage>
        <taxon>Bacteria</taxon>
        <taxon>Bacillati</taxon>
        <taxon>Bacillota</taxon>
        <taxon>Clostridia</taxon>
        <taxon>Candidatus Alectryocaccomicrobium</taxon>
    </lineage>
</organism>
<reference evidence="2" key="1">
    <citation type="submission" date="2020-10" db="EMBL/GenBank/DDBJ databases">
        <authorList>
            <person name="Gilroy R."/>
        </authorList>
    </citation>
    <scope>NUCLEOTIDE SEQUENCE</scope>
    <source>
        <strain evidence="2">13766</strain>
    </source>
</reference>
<protein>
    <submittedName>
        <fullName evidence="2">IS3 family transposase</fullName>
    </submittedName>
</protein>
<evidence type="ECO:0000313" key="3">
    <source>
        <dbReference type="Proteomes" id="UP000824140"/>
    </source>
</evidence>
<dbReference type="Proteomes" id="UP000824140">
    <property type="component" value="Unassembled WGS sequence"/>
</dbReference>
<feature type="domain" description="Integrase catalytic" evidence="1">
    <location>
        <begin position="9"/>
        <end position="60"/>
    </location>
</feature>